<accession>A0ABW4I882</accession>
<organism evidence="1 2">
    <name type="scientific">Pseudopedobacter beijingensis</name>
    <dbReference type="NCBI Taxonomy" id="1207056"/>
    <lineage>
        <taxon>Bacteria</taxon>
        <taxon>Pseudomonadati</taxon>
        <taxon>Bacteroidota</taxon>
        <taxon>Sphingobacteriia</taxon>
        <taxon>Sphingobacteriales</taxon>
        <taxon>Sphingobacteriaceae</taxon>
        <taxon>Pseudopedobacter</taxon>
    </lineage>
</organism>
<sequence length="214" mass="22940">MGKYTQGILGAFSGKVGTVVGASWRGIKYMRSLAAKRGNANATRKQLEQQARFSLITGFLKPVKPLLEVGFKNYAVGKTGYNSASSYNLKNALVGETPNLEIDYSMVLISRGDLVGSKSMVVQSSAAAKLNMSWDDNSGKGKAKPTDQLMFAVFVPALADVVYAIGEAERQDESLVFDLPAEYSGETVEVYVSWVSADGKEIATSLYAGSVLIV</sequence>
<comment type="caution">
    <text evidence="1">The sequence shown here is derived from an EMBL/GenBank/DDBJ whole genome shotgun (WGS) entry which is preliminary data.</text>
</comment>
<evidence type="ECO:0000313" key="1">
    <source>
        <dbReference type="EMBL" id="MFD1628239.1"/>
    </source>
</evidence>
<dbReference type="InterPro" id="IPR046233">
    <property type="entry name" value="DUF6266"/>
</dbReference>
<name>A0ABW4I882_9SPHI</name>
<dbReference type="Proteomes" id="UP001597118">
    <property type="component" value="Unassembled WGS sequence"/>
</dbReference>
<dbReference type="Pfam" id="PF19781">
    <property type="entry name" value="DUF6266"/>
    <property type="match status" value="1"/>
</dbReference>
<keyword evidence="2" id="KW-1185">Reference proteome</keyword>
<proteinExistence type="predicted"/>
<reference evidence="2" key="1">
    <citation type="journal article" date="2019" name="Int. J. Syst. Evol. Microbiol.">
        <title>The Global Catalogue of Microorganisms (GCM) 10K type strain sequencing project: providing services to taxonomists for standard genome sequencing and annotation.</title>
        <authorList>
            <consortium name="The Broad Institute Genomics Platform"/>
            <consortium name="The Broad Institute Genome Sequencing Center for Infectious Disease"/>
            <person name="Wu L."/>
            <person name="Ma J."/>
        </authorList>
    </citation>
    <scope>NUCLEOTIDE SEQUENCE [LARGE SCALE GENOMIC DNA]</scope>
    <source>
        <strain evidence="2">CCUG 53762</strain>
    </source>
</reference>
<dbReference type="EMBL" id="JBHUDG010000001">
    <property type="protein sequence ID" value="MFD1628239.1"/>
    <property type="molecule type" value="Genomic_DNA"/>
</dbReference>
<gene>
    <name evidence="1" type="ORF">ACFSAH_00040</name>
</gene>
<evidence type="ECO:0000313" key="2">
    <source>
        <dbReference type="Proteomes" id="UP001597118"/>
    </source>
</evidence>
<dbReference type="RefSeq" id="WP_379660628.1">
    <property type="nucleotide sequence ID" value="NZ_JBHUDG010000001.1"/>
</dbReference>
<protein>
    <submittedName>
        <fullName evidence="1">DUF6266 family protein</fullName>
    </submittedName>
</protein>